<keyword evidence="4" id="KW-1185">Reference proteome</keyword>
<dbReference type="PROSITE" id="PS50240">
    <property type="entry name" value="TRYPSIN_DOM"/>
    <property type="match status" value="1"/>
</dbReference>
<dbReference type="AlphaFoldDB" id="A0A4U5MCI5"/>
<dbReference type="SUPFAM" id="SSF50494">
    <property type="entry name" value="Trypsin-like serine proteases"/>
    <property type="match status" value="1"/>
</dbReference>
<sequence length="193" mass="20854">MAGGIELNDPNAQWRSVHRAVIDSNFNAMSLDNDIAIVEFNPPMTSNNYVQLTKIVNDDAVLLQNNKSYVTGFGTYTYNGSQAVTSDDLLWAEIDLFDFPHCQQLANNTLSQNQICAGAKNLGAGPGDSGGPLQVLHNGTLFQVGLTSFGLADDDFDDEFNQDRFPTVYTRVSSFCNFIATGTGNAATCSPLP</sequence>
<dbReference type="SMART" id="SM00020">
    <property type="entry name" value="Tryp_SPc"/>
    <property type="match status" value="1"/>
</dbReference>
<proteinExistence type="predicted"/>
<dbReference type="EMBL" id="AZBU02000008">
    <property type="protein sequence ID" value="TKR66820.1"/>
    <property type="molecule type" value="Genomic_DNA"/>
</dbReference>
<evidence type="ECO:0000256" key="1">
    <source>
        <dbReference type="ARBA" id="ARBA00023157"/>
    </source>
</evidence>
<name>A0A4U5MCI5_STECR</name>
<dbReference type="PANTHER" id="PTHR24252:SF7">
    <property type="entry name" value="HYALIN"/>
    <property type="match status" value="1"/>
</dbReference>
<feature type="domain" description="Peptidase S1" evidence="2">
    <location>
        <begin position="1"/>
        <end position="184"/>
    </location>
</feature>
<comment type="caution">
    <text evidence="3">The sequence shown here is derived from an EMBL/GenBank/DDBJ whole genome shotgun (WGS) entry which is preliminary data.</text>
</comment>
<dbReference type="PROSITE" id="PS00135">
    <property type="entry name" value="TRYPSIN_SER"/>
    <property type="match status" value="1"/>
</dbReference>
<keyword evidence="1" id="KW-1015">Disulfide bond</keyword>
<dbReference type="GO" id="GO:0006508">
    <property type="term" value="P:proteolysis"/>
    <property type="evidence" value="ECO:0007669"/>
    <property type="project" value="InterPro"/>
</dbReference>
<dbReference type="PANTHER" id="PTHR24252">
    <property type="entry name" value="ACROSIN-RELATED"/>
    <property type="match status" value="1"/>
</dbReference>
<evidence type="ECO:0000313" key="4">
    <source>
        <dbReference type="Proteomes" id="UP000298663"/>
    </source>
</evidence>
<gene>
    <name evidence="3" type="ORF">L596_023056</name>
</gene>
<dbReference type="STRING" id="34508.A0A4U5MCI5"/>
<dbReference type="GO" id="GO:0004252">
    <property type="term" value="F:serine-type endopeptidase activity"/>
    <property type="evidence" value="ECO:0007669"/>
    <property type="project" value="InterPro"/>
</dbReference>
<reference evidence="3 4" key="2">
    <citation type="journal article" date="2019" name="G3 (Bethesda)">
        <title>Hybrid Assembly of the Genome of the Entomopathogenic Nematode Steinernema carpocapsae Identifies the X-Chromosome.</title>
        <authorList>
            <person name="Serra L."/>
            <person name="Macchietto M."/>
            <person name="Macias-Munoz A."/>
            <person name="McGill C.J."/>
            <person name="Rodriguez I.M."/>
            <person name="Rodriguez B."/>
            <person name="Murad R."/>
            <person name="Mortazavi A."/>
        </authorList>
    </citation>
    <scope>NUCLEOTIDE SEQUENCE [LARGE SCALE GENOMIC DNA]</scope>
    <source>
        <strain evidence="3 4">ALL</strain>
    </source>
</reference>
<dbReference type="Gene3D" id="2.40.10.10">
    <property type="entry name" value="Trypsin-like serine proteases"/>
    <property type="match status" value="1"/>
</dbReference>
<dbReference type="Pfam" id="PF00089">
    <property type="entry name" value="Trypsin"/>
    <property type="match status" value="1"/>
</dbReference>
<organism evidence="3 4">
    <name type="scientific">Steinernema carpocapsae</name>
    <name type="common">Entomopathogenic nematode</name>
    <dbReference type="NCBI Taxonomy" id="34508"/>
    <lineage>
        <taxon>Eukaryota</taxon>
        <taxon>Metazoa</taxon>
        <taxon>Ecdysozoa</taxon>
        <taxon>Nematoda</taxon>
        <taxon>Chromadorea</taxon>
        <taxon>Rhabditida</taxon>
        <taxon>Tylenchina</taxon>
        <taxon>Panagrolaimomorpha</taxon>
        <taxon>Strongyloidoidea</taxon>
        <taxon>Steinernematidae</taxon>
        <taxon>Steinernema</taxon>
    </lineage>
</organism>
<accession>A0A4U5MCI5</accession>
<evidence type="ECO:0000259" key="2">
    <source>
        <dbReference type="PROSITE" id="PS50240"/>
    </source>
</evidence>
<dbReference type="Proteomes" id="UP000298663">
    <property type="component" value="Unassembled WGS sequence"/>
</dbReference>
<protein>
    <recommendedName>
        <fullName evidence="2">Peptidase S1 domain-containing protein</fullName>
    </recommendedName>
</protein>
<dbReference type="InterPro" id="IPR009003">
    <property type="entry name" value="Peptidase_S1_PA"/>
</dbReference>
<dbReference type="InterPro" id="IPR001254">
    <property type="entry name" value="Trypsin_dom"/>
</dbReference>
<dbReference type="InterPro" id="IPR033116">
    <property type="entry name" value="TRYPSIN_SER"/>
</dbReference>
<evidence type="ECO:0000313" key="3">
    <source>
        <dbReference type="EMBL" id="TKR66820.1"/>
    </source>
</evidence>
<dbReference type="InterPro" id="IPR043504">
    <property type="entry name" value="Peptidase_S1_PA_chymotrypsin"/>
</dbReference>
<dbReference type="OrthoDB" id="5844829at2759"/>
<reference evidence="3 4" key="1">
    <citation type="journal article" date="2015" name="Genome Biol.">
        <title>Comparative genomics of Steinernema reveals deeply conserved gene regulatory networks.</title>
        <authorList>
            <person name="Dillman A.R."/>
            <person name="Macchietto M."/>
            <person name="Porter C.F."/>
            <person name="Rogers A."/>
            <person name="Williams B."/>
            <person name="Antoshechkin I."/>
            <person name="Lee M.M."/>
            <person name="Goodwin Z."/>
            <person name="Lu X."/>
            <person name="Lewis E.E."/>
            <person name="Goodrich-Blair H."/>
            <person name="Stock S.P."/>
            <person name="Adams B.J."/>
            <person name="Sternberg P.W."/>
            <person name="Mortazavi A."/>
        </authorList>
    </citation>
    <scope>NUCLEOTIDE SEQUENCE [LARGE SCALE GENOMIC DNA]</scope>
    <source>
        <strain evidence="3 4">ALL</strain>
    </source>
</reference>